<accession>A0A150GNV9</accession>
<feature type="region of interest" description="Disordered" evidence="1">
    <location>
        <begin position="300"/>
        <end position="326"/>
    </location>
</feature>
<name>A0A150GNV9_GONPE</name>
<dbReference type="AlphaFoldDB" id="A0A150GNV9"/>
<sequence>MGQHKLLNGDGDLPPQQVYQALLPRLAGRLALLPPLKVRATLASGVLSAPVGFAAVAFFYTVGADSLMAWDSAVARRSLAILEEAYEAEVMRANEDGAGGYFVESTCGLLLAAFADPALALSATCSTVAATPQLPWPSALLENALCEELTVTGVGPDGELVQTVLFRGLRVKAGLDYGPVQASLNAATGRLSYRGRVMNRAARIANSATSGQAASATHYLPAPTTQTQARRPHTPSPAALVLCSRDLWAPAAATAANLRQPVTAISAGSTQLKGVPERVEIMVCRPAPPPGAAEPLPLGMLMGSGRSRHRSDSSSEGAGGDAGGAE</sequence>
<evidence type="ECO:0000256" key="1">
    <source>
        <dbReference type="SAM" id="MobiDB-lite"/>
    </source>
</evidence>
<dbReference type="PROSITE" id="PS50125">
    <property type="entry name" value="GUANYLATE_CYCLASE_2"/>
    <property type="match status" value="1"/>
</dbReference>
<dbReference type="EMBL" id="LSYV01000013">
    <property type="protein sequence ID" value="KXZ51491.1"/>
    <property type="molecule type" value="Genomic_DNA"/>
</dbReference>
<dbReference type="GO" id="GO:0009190">
    <property type="term" value="P:cyclic nucleotide biosynthetic process"/>
    <property type="evidence" value="ECO:0007669"/>
    <property type="project" value="InterPro"/>
</dbReference>
<organism evidence="3 4">
    <name type="scientific">Gonium pectorale</name>
    <name type="common">Green alga</name>
    <dbReference type="NCBI Taxonomy" id="33097"/>
    <lineage>
        <taxon>Eukaryota</taxon>
        <taxon>Viridiplantae</taxon>
        <taxon>Chlorophyta</taxon>
        <taxon>core chlorophytes</taxon>
        <taxon>Chlorophyceae</taxon>
        <taxon>CS clade</taxon>
        <taxon>Chlamydomonadales</taxon>
        <taxon>Volvocaceae</taxon>
        <taxon>Gonium</taxon>
    </lineage>
</organism>
<dbReference type="OrthoDB" id="550384at2759"/>
<evidence type="ECO:0000313" key="3">
    <source>
        <dbReference type="EMBL" id="KXZ51491.1"/>
    </source>
</evidence>
<reference evidence="4" key="1">
    <citation type="journal article" date="2016" name="Nat. Commun.">
        <title>The Gonium pectorale genome demonstrates co-option of cell cycle regulation during the evolution of multicellularity.</title>
        <authorList>
            <person name="Hanschen E.R."/>
            <person name="Marriage T.N."/>
            <person name="Ferris P.J."/>
            <person name="Hamaji T."/>
            <person name="Toyoda A."/>
            <person name="Fujiyama A."/>
            <person name="Neme R."/>
            <person name="Noguchi H."/>
            <person name="Minakuchi Y."/>
            <person name="Suzuki M."/>
            <person name="Kawai-Toyooka H."/>
            <person name="Smith D.R."/>
            <person name="Sparks H."/>
            <person name="Anderson J."/>
            <person name="Bakaric R."/>
            <person name="Luria V."/>
            <person name="Karger A."/>
            <person name="Kirschner M.W."/>
            <person name="Durand P.M."/>
            <person name="Michod R.E."/>
            <person name="Nozaki H."/>
            <person name="Olson B.J."/>
        </authorList>
    </citation>
    <scope>NUCLEOTIDE SEQUENCE [LARGE SCALE GENOMIC DNA]</scope>
    <source>
        <strain evidence="4">NIES-2863</strain>
    </source>
</reference>
<dbReference type="InterPro" id="IPR029787">
    <property type="entry name" value="Nucleotide_cyclase"/>
</dbReference>
<protein>
    <recommendedName>
        <fullName evidence="2">Guanylate cyclase domain-containing protein</fullName>
    </recommendedName>
</protein>
<dbReference type="GO" id="GO:0035556">
    <property type="term" value="P:intracellular signal transduction"/>
    <property type="evidence" value="ECO:0007669"/>
    <property type="project" value="InterPro"/>
</dbReference>
<gene>
    <name evidence="3" type="ORF">GPECTOR_12g454</name>
</gene>
<evidence type="ECO:0000259" key="2">
    <source>
        <dbReference type="PROSITE" id="PS50125"/>
    </source>
</evidence>
<evidence type="ECO:0000313" key="4">
    <source>
        <dbReference type="Proteomes" id="UP000075714"/>
    </source>
</evidence>
<feature type="compositionally biased region" description="Gly residues" evidence="1">
    <location>
        <begin position="317"/>
        <end position="326"/>
    </location>
</feature>
<comment type="caution">
    <text evidence="3">The sequence shown here is derived from an EMBL/GenBank/DDBJ whole genome shotgun (WGS) entry which is preliminary data.</text>
</comment>
<feature type="domain" description="Guanylate cyclase" evidence="2">
    <location>
        <begin position="168"/>
        <end position="205"/>
    </location>
</feature>
<dbReference type="Gene3D" id="3.30.70.1230">
    <property type="entry name" value="Nucleotide cyclase"/>
    <property type="match status" value="1"/>
</dbReference>
<dbReference type="Proteomes" id="UP000075714">
    <property type="component" value="Unassembled WGS sequence"/>
</dbReference>
<keyword evidence="4" id="KW-1185">Reference proteome</keyword>
<dbReference type="InterPro" id="IPR001054">
    <property type="entry name" value="A/G_cyclase"/>
</dbReference>
<proteinExistence type="predicted"/>
<dbReference type="SUPFAM" id="SSF55073">
    <property type="entry name" value="Nucleotide cyclase"/>
    <property type="match status" value="1"/>
</dbReference>